<feature type="compositionally biased region" description="Low complexity" evidence="8">
    <location>
        <begin position="542"/>
        <end position="553"/>
    </location>
</feature>
<reference evidence="10" key="1">
    <citation type="submission" date="2025-08" db="UniProtKB">
        <authorList>
            <consortium name="RefSeq"/>
        </authorList>
    </citation>
    <scope>IDENTIFICATION</scope>
    <source>
        <strain evidence="10">11010-0011.00</strain>
        <tissue evidence="10">Whole body</tissue>
    </source>
</reference>
<name>A0A6J2U173_DROLE</name>
<evidence type="ECO:0000256" key="5">
    <source>
        <dbReference type="ARBA" id="ARBA00022989"/>
    </source>
</evidence>
<sequence length="1655" mass="177335">MNSMNLSPAIAAALPSMEQQPKRSAYNIERPTLNLTGTEAATEASGATGARIMPGSGSGAGSTLSPGSTTPIGASGNVSFLPEMPQWKKDLIQRRKTNVARTVGATSPNSAAATNAALTLASPDGMAAMTLNATTDSIVTEEAATKVLATATITSQEEHKQKYLKRNVNQTAFKATSTTTTAIAPEEKSEKCFIVGGHHTILTPTAVNVEAPASVSSAEPETATETAAPAMLSTTTSTKTGNTPIPKQRSSLFNATTTQAAVVTNTRSQSTSKEPENLNLTARECGERMEPVGEQQRPIETGMVNSRARGEFGKSTRELTTATTRALTTGSSANDDDSAGGGSGSADANQTVTTSSSANQLQTQCKVVQRSKFIKNKQQLELAVSGIGSGIKMPASPPKVAVKTTMAAMKEMKKSTKQNGENNRHQNHHQHQQHQHGTLNNGAQNEVVDTGEDLSYGPGIVSKLRSRYLSLALRESVRQEHNQNLRRSISLNTLHDREDNDEEEHEQEQIIERQQRPPPIGVKPTIVGSYIKSPHVAQRQVSGGSSNGNTTTSAPAPLRYVNISQSAAESQTQQQQQQQQQQSNGSTRSRHFKRGNEVMKRARSVEALLCEKSPWNTQRASYNAPPVSVSSGNHNNNNSSSTSSCVTIEDKIHNARERLHSGTDAAPPKRLTSIIDDTERPPPDLVKQTLKMFEATANRRPRPAQRKNGVGGVASKVANYKSIIKEQKPLSIPSALTPKPRSDCSNLRERETGTETAYSPMTMITQTLNHMQLDDSPSDSSGRTQKNQQTEATVLPTAGNSGGVGGTNQQRLMSRSPMPKYTHDFELASGAYVSTPKSRSDCTNLRERETGTETAYSPMSMLTQTLHHMRLDDSPSDSSGRGQKNQQTESTVLPVGGSSGVGGANQRLVTNENQNEGSHERNNDNCSHDDGDKNDNDGDNTDDDQRQHNDDATAGRTEAHSDAYANNNDGDGDDDDNDDDAYSGGLLGAAGPSQSSTNDKQPQSALMCETHASTEAETTAAAVAAGGLGGGIAIAANRQFVSANNSDSSTKLSSRILSAQTDHEPAKLFNITRPLYSSDSGGTGSSGSPSTLTSREIEKNRINEMKSTALNADAASHSGATSSSNSSLTSLDTVINTKPHPHTTTLSGTTQDNSETDASASPIWAWRKRRQPTSSSGIGGSAGSCNTEQTSMVFNFSKSTKEVPDYIESEVVIYRRKRELPKPNEPGFVLLGDLSVETSTDSDYDEYSMCPPSPCDVEFENANIVIDGKSSIRQKAKESSFRVQFSDTLTSTFEYPSESSLVIDDPPYADPYGNMKNHHQQLHQHKLQLLEEQQQQQQQQQPFHHHVTVDEIIELPTSTAMHNKTPPGSSTLGNLPLDIDIDTETETVSVSVIETVTVKVVTNALALPLPLPMATVQPTCRKKHNANVSHSQQSAVIVPPVPAPPLPLPQPPPTPQAPAPVAGSVVFTQAAAMATNGDNDGASTNTGKGNGIGDGDRDRVGKGKGGSGCFCLWQALLPLGKQILPMRRRPAVLRKPQYACFLQHDAVQHQQTRSASFSYGRQHQHQPQQQQSKYDSTSRTLSSQQHFSSKRRPSLPNQVSDAPATSSASACTSAYPAPVPSLRAKRFSSSTSLVLPNASTALLQSRIPGNTLYYV</sequence>
<feature type="compositionally biased region" description="Low complexity" evidence="8">
    <location>
        <begin position="213"/>
        <end position="243"/>
    </location>
</feature>
<dbReference type="GO" id="GO:0006935">
    <property type="term" value="P:chemotaxis"/>
    <property type="evidence" value="ECO:0007669"/>
    <property type="project" value="TreeGrafter"/>
</dbReference>
<feature type="region of interest" description="Disordered" evidence="8">
    <location>
        <begin position="536"/>
        <end position="555"/>
    </location>
</feature>
<feature type="region of interest" description="Disordered" evidence="8">
    <location>
        <begin position="263"/>
        <end position="361"/>
    </location>
</feature>
<proteinExistence type="predicted"/>
<feature type="compositionally biased region" description="Polar residues" evidence="8">
    <location>
        <begin position="992"/>
        <end position="1004"/>
    </location>
</feature>
<dbReference type="CTD" id="32119"/>
<feature type="region of interest" description="Disordered" evidence="8">
    <location>
        <begin position="1552"/>
        <end position="1605"/>
    </location>
</feature>
<dbReference type="RefSeq" id="XP_030380877.1">
    <property type="nucleotide sequence ID" value="XM_030525017.1"/>
</dbReference>
<feature type="compositionally biased region" description="Basic and acidic residues" evidence="8">
    <location>
        <begin position="308"/>
        <end position="317"/>
    </location>
</feature>
<dbReference type="OrthoDB" id="6517071at2759"/>
<feature type="compositionally biased region" description="Polar residues" evidence="8">
    <location>
        <begin position="1572"/>
        <end position="1587"/>
    </location>
</feature>
<feature type="region of interest" description="Disordered" evidence="8">
    <location>
        <begin position="832"/>
        <end position="858"/>
    </location>
</feature>
<gene>
    <name evidence="10" type="primary">LOC115628804</name>
</gene>
<feature type="compositionally biased region" description="Basic and acidic residues" evidence="8">
    <location>
        <begin position="740"/>
        <end position="753"/>
    </location>
</feature>
<feature type="region of interest" description="Disordered" evidence="8">
    <location>
        <begin position="478"/>
        <end position="526"/>
    </location>
</feature>
<feature type="region of interest" description="Disordered" evidence="8">
    <location>
        <begin position="618"/>
        <end position="645"/>
    </location>
</feature>
<keyword evidence="6" id="KW-0472">Membrane</keyword>
<keyword evidence="3" id="KW-0812">Transmembrane</keyword>
<feature type="compositionally biased region" description="Low complexity" evidence="8">
    <location>
        <begin position="318"/>
        <end position="333"/>
    </location>
</feature>
<feature type="compositionally biased region" description="Low complexity" evidence="8">
    <location>
        <begin position="566"/>
        <end position="583"/>
    </location>
</feature>
<feature type="compositionally biased region" description="Polar residues" evidence="8">
    <location>
        <begin position="876"/>
        <end position="891"/>
    </location>
</feature>
<dbReference type="PANTHER" id="PTHR13289">
    <property type="entry name" value="PROTEIN PHOSPHATASE 1-BINDING PROTEIN BIFOCAL"/>
    <property type="match status" value="1"/>
</dbReference>
<feature type="compositionally biased region" description="Basic and acidic residues" evidence="8">
    <location>
        <begin position="943"/>
        <end position="961"/>
    </location>
</feature>
<comment type="subcellular location">
    <subcellularLocation>
        <location evidence="1">Nucleus membrane</location>
        <topology evidence="1">Multi-pass membrane protein</topology>
    </subcellularLocation>
    <subcellularLocation>
        <location evidence="2">Rough endoplasmic reticulum membrane</location>
        <topology evidence="2">Multi-pass membrane protein</topology>
    </subcellularLocation>
</comment>
<feature type="compositionally biased region" description="Polar residues" evidence="8">
    <location>
        <begin position="61"/>
        <end position="77"/>
    </location>
</feature>
<evidence type="ECO:0000256" key="4">
    <source>
        <dbReference type="ARBA" id="ARBA00022824"/>
    </source>
</evidence>
<keyword evidence="4" id="KW-0256">Endoplasmic reticulum</keyword>
<evidence type="ECO:0000313" key="9">
    <source>
        <dbReference type="Proteomes" id="UP000504634"/>
    </source>
</evidence>
<feature type="region of interest" description="Disordered" evidence="8">
    <location>
        <begin position="1475"/>
        <end position="1500"/>
    </location>
</feature>
<feature type="region of interest" description="Disordered" evidence="8">
    <location>
        <begin position="1136"/>
        <end position="1158"/>
    </location>
</feature>
<feature type="compositionally biased region" description="Polar residues" evidence="8">
    <location>
        <begin position="907"/>
        <end position="916"/>
    </location>
</feature>
<evidence type="ECO:0000256" key="3">
    <source>
        <dbReference type="ARBA" id="ARBA00022692"/>
    </source>
</evidence>
<evidence type="ECO:0000256" key="2">
    <source>
        <dbReference type="ARBA" id="ARBA00004269"/>
    </source>
</evidence>
<feature type="region of interest" description="Disordered" evidence="8">
    <location>
        <begin position="566"/>
        <end position="597"/>
    </location>
</feature>
<keyword evidence="7" id="KW-0539">Nucleus</keyword>
<dbReference type="GeneID" id="115628804"/>
<feature type="compositionally biased region" description="Basic and acidic residues" evidence="8">
    <location>
        <begin position="917"/>
        <end position="936"/>
    </location>
</feature>
<evidence type="ECO:0000256" key="8">
    <source>
        <dbReference type="SAM" id="MobiDB-lite"/>
    </source>
</evidence>
<keyword evidence="9" id="KW-1185">Reference proteome</keyword>
<feature type="compositionally biased region" description="Polar residues" evidence="8">
    <location>
        <begin position="778"/>
        <end position="792"/>
    </location>
</feature>
<feature type="compositionally biased region" description="Polar residues" evidence="8">
    <location>
        <begin position="350"/>
        <end position="361"/>
    </location>
</feature>
<accession>A0A6J2U173</accession>
<dbReference type="GO" id="GO:0031965">
    <property type="term" value="C:nuclear membrane"/>
    <property type="evidence" value="ECO:0007669"/>
    <property type="project" value="UniProtKB-SubCell"/>
</dbReference>
<dbReference type="Proteomes" id="UP000504634">
    <property type="component" value="Unplaced"/>
</dbReference>
<evidence type="ECO:0000256" key="7">
    <source>
        <dbReference type="ARBA" id="ARBA00023242"/>
    </source>
</evidence>
<dbReference type="GO" id="GO:0030867">
    <property type="term" value="C:rough endoplasmic reticulum membrane"/>
    <property type="evidence" value="ECO:0007669"/>
    <property type="project" value="UniProtKB-SubCell"/>
</dbReference>
<dbReference type="PANTHER" id="PTHR13289:SF3">
    <property type="entry name" value="BIFOCAL, ISOFORM F"/>
    <property type="match status" value="1"/>
</dbReference>
<feature type="compositionally biased region" description="Basic residues" evidence="8">
    <location>
        <begin position="425"/>
        <end position="434"/>
    </location>
</feature>
<feature type="region of interest" description="Disordered" evidence="8">
    <location>
        <begin position="658"/>
        <end position="684"/>
    </location>
</feature>
<feature type="compositionally biased region" description="Polar residues" evidence="8">
    <location>
        <begin position="1142"/>
        <end position="1158"/>
    </location>
</feature>
<evidence type="ECO:0000256" key="6">
    <source>
        <dbReference type="ARBA" id="ARBA00023136"/>
    </source>
</evidence>
<dbReference type="GO" id="GO:0008017">
    <property type="term" value="F:microtubule binding"/>
    <property type="evidence" value="ECO:0007669"/>
    <property type="project" value="TreeGrafter"/>
</dbReference>
<feature type="compositionally biased region" description="Polar residues" evidence="8">
    <location>
        <begin position="1552"/>
        <end position="1561"/>
    </location>
</feature>
<feature type="compositionally biased region" description="Acidic residues" evidence="8">
    <location>
        <begin position="970"/>
        <end position="981"/>
    </location>
</feature>
<feature type="compositionally biased region" description="Low complexity" evidence="8">
    <location>
        <begin position="628"/>
        <end position="644"/>
    </location>
</feature>
<keyword evidence="5" id="KW-1133">Transmembrane helix</keyword>
<dbReference type="GO" id="GO:0023041">
    <property type="term" value="P:neuronal signal transduction"/>
    <property type="evidence" value="ECO:0007669"/>
    <property type="project" value="InterPro"/>
</dbReference>
<evidence type="ECO:0000256" key="1">
    <source>
        <dbReference type="ARBA" id="ARBA00004232"/>
    </source>
</evidence>
<feature type="compositionally biased region" description="Basic and acidic residues" evidence="8">
    <location>
        <begin position="838"/>
        <end position="851"/>
    </location>
</feature>
<feature type="region of interest" description="Disordered" evidence="8">
    <location>
        <begin position="43"/>
        <end position="77"/>
    </location>
</feature>
<feature type="compositionally biased region" description="Polar residues" evidence="8">
    <location>
        <begin position="1476"/>
        <end position="1486"/>
    </location>
</feature>
<evidence type="ECO:0000313" key="10">
    <source>
        <dbReference type="RefSeq" id="XP_030380877.1"/>
    </source>
</evidence>
<feature type="region of interest" description="Disordered" evidence="8">
    <location>
        <begin position="870"/>
        <end position="1005"/>
    </location>
</feature>
<feature type="region of interest" description="Disordered" evidence="8">
    <location>
        <begin position="772"/>
        <end position="815"/>
    </location>
</feature>
<feature type="region of interest" description="Disordered" evidence="8">
    <location>
        <begin position="731"/>
        <end position="759"/>
    </location>
</feature>
<feature type="region of interest" description="Disordered" evidence="8">
    <location>
        <begin position="413"/>
        <end position="443"/>
    </location>
</feature>
<protein>
    <submittedName>
        <fullName evidence="10">Uncharacterized protein LOC115628804 isoform X1</fullName>
    </submittedName>
</protein>
<feature type="region of interest" description="Disordered" evidence="8">
    <location>
        <begin position="1074"/>
        <end position="1094"/>
    </location>
</feature>
<feature type="region of interest" description="Disordered" evidence="8">
    <location>
        <begin position="213"/>
        <end position="250"/>
    </location>
</feature>
<organism evidence="9 10">
    <name type="scientific">Drosophila lebanonensis</name>
    <name type="common">Fruit fly</name>
    <name type="synonym">Scaptodrosophila lebanonensis</name>
    <dbReference type="NCBI Taxonomy" id="7225"/>
    <lineage>
        <taxon>Eukaryota</taxon>
        <taxon>Metazoa</taxon>
        <taxon>Ecdysozoa</taxon>
        <taxon>Arthropoda</taxon>
        <taxon>Hexapoda</taxon>
        <taxon>Insecta</taxon>
        <taxon>Pterygota</taxon>
        <taxon>Neoptera</taxon>
        <taxon>Endopterygota</taxon>
        <taxon>Diptera</taxon>
        <taxon>Brachycera</taxon>
        <taxon>Muscomorpha</taxon>
        <taxon>Ephydroidea</taxon>
        <taxon>Drosophilidae</taxon>
        <taxon>Scaptodrosophila</taxon>
    </lineage>
</organism>
<dbReference type="InterPro" id="IPR019130">
    <property type="entry name" value="Macoilin"/>
</dbReference>